<sequence>MSNKKIGIVFGEEFTRIISSDKGKIYDDFSLVCWNVLTTEIVLYGRDVKNTIGRLDDPLKVVNILDKYVIQNLEIFKHYATTLVERFKEEFDGAKIVISCPNSDNDFIQEFFKNLFSENTNFTSITFAPRIILSALGANADIRDEYGVLILDINQAYAKVALIVEGKIISEKETIYAEKFLDESLNQFIKEEYSISVDSDMIEKIKWSLGTIIKLRDELELSIVGKDIITNERKSVVCVSEEFKKIFIKSFTNYKSLVTSVLENSSALVRSGVVKNGLYVTGELAGISGVKDFFEDFFNFPVTISKKRGYSDIEGTLKLLSLKK</sequence>
<evidence type="ECO:0000313" key="1">
    <source>
        <dbReference type="EMBL" id="ATZ20520.1"/>
    </source>
</evidence>
<dbReference type="InterPro" id="IPR043129">
    <property type="entry name" value="ATPase_NBD"/>
</dbReference>
<dbReference type="EMBL" id="CP024968">
    <property type="protein sequence ID" value="ATZ20520.1"/>
    <property type="molecule type" value="Genomic_DNA"/>
</dbReference>
<dbReference type="KEGG" id="mcol:MCOLE_v1c00030"/>
<protein>
    <submittedName>
        <fullName evidence="1">Cell shape determining protein MreB</fullName>
    </submittedName>
</protein>
<keyword evidence="2" id="KW-1185">Reference proteome</keyword>
<reference evidence="1 2" key="1">
    <citation type="submission" date="2017-11" db="EMBL/GenBank/DDBJ databases">
        <title>Genome sequence of Mesoplasma coleopterae BARC 779 (ATCC 49583).</title>
        <authorList>
            <person name="Lo W.-S."/>
            <person name="Kuo C.-H."/>
        </authorList>
    </citation>
    <scope>NUCLEOTIDE SEQUENCE [LARGE SCALE GENOMIC DNA]</scope>
    <source>
        <strain evidence="1 2">BARC 779</strain>
    </source>
</reference>
<accession>A0A2K8P2Z9</accession>
<organism evidence="1 2">
    <name type="scientific">Mesoplasma coleopterae</name>
    <dbReference type="NCBI Taxonomy" id="324078"/>
    <lineage>
        <taxon>Bacteria</taxon>
        <taxon>Bacillati</taxon>
        <taxon>Mycoplasmatota</taxon>
        <taxon>Mollicutes</taxon>
        <taxon>Entomoplasmatales</taxon>
        <taxon>Entomoplasmataceae</taxon>
        <taxon>Mesoplasma</taxon>
    </lineage>
</organism>
<dbReference type="SUPFAM" id="SSF53067">
    <property type="entry name" value="Actin-like ATPase domain"/>
    <property type="match status" value="2"/>
</dbReference>
<dbReference type="Gene3D" id="3.90.640.10">
    <property type="entry name" value="Actin, Chain A, domain 4"/>
    <property type="match status" value="1"/>
</dbReference>
<dbReference type="InterPro" id="IPR056546">
    <property type="entry name" value="MreB_MamK-like"/>
</dbReference>
<dbReference type="Proteomes" id="UP000232221">
    <property type="component" value="Chromosome"/>
</dbReference>
<evidence type="ECO:0000313" key="2">
    <source>
        <dbReference type="Proteomes" id="UP000232221"/>
    </source>
</evidence>
<dbReference type="AlphaFoldDB" id="A0A2K8P2Z9"/>
<dbReference type="Gene3D" id="3.30.420.40">
    <property type="match status" value="1"/>
</dbReference>
<dbReference type="Pfam" id="PF06723">
    <property type="entry name" value="MreB_Mbl"/>
    <property type="match status" value="1"/>
</dbReference>
<name>A0A2K8P2Z9_9MOLU</name>
<gene>
    <name evidence="1" type="primary">mreB</name>
    <name evidence="1" type="ORF">MCOLE_v1c00030</name>
</gene>
<dbReference type="OrthoDB" id="391604at2"/>
<proteinExistence type="predicted"/>
<dbReference type="RefSeq" id="WP_100670357.1">
    <property type="nucleotide sequence ID" value="NZ_CP022510.1"/>
</dbReference>